<feature type="compositionally biased region" description="Polar residues" evidence="2">
    <location>
        <begin position="16"/>
        <end position="25"/>
    </location>
</feature>
<feature type="coiled-coil region" evidence="1">
    <location>
        <begin position="54"/>
        <end position="88"/>
    </location>
</feature>
<comment type="caution">
    <text evidence="4">The sequence shown here is derived from an EMBL/GenBank/DDBJ whole genome shotgun (WGS) entry which is preliminary data.</text>
</comment>
<keyword evidence="5" id="KW-1185">Reference proteome</keyword>
<dbReference type="Pfam" id="PF00170">
    <property type="entry name" value="bZIP_1"/>
    <property type="match status" value="1"/>
</dbReference>
<evidence type="ECO:0000313" key="5">
    <source>
        <dbReference type="Proteomes" id="UP001295684"/>
    </source>
</evidence>
<evidence type="ECO:0000256" key="2">
    <source>
        <dbReference type="SAM" id="MobiDB-lite"/>
    </source>
</evidence>
<dbReference type="SUPFAM" id="SSF57959">
    <property type="entry name" value="Leucine zipper domain"/>
    <property type="match status" value="1"/>
</dbReference>
<name>A0AAD1XLW1_EUPCR</name>
<dbReference type="SMART" id="SM00338">
    <property type="entry name" value="BRLZ"/>
    <property type="match status" value="1"/>
</dbReference>
<feature type="compositionally biased region" description="Basic and acidic residues" evidence="2">
    <location>
        <begin position="31"/>
        <end position="44"/>
    </location>
</feature>
<evidence type="ECO:0000313" key="4">
    <source>
        <dbReference type="EMBL" id="CAI2375090.1"/>
    </source>
</evidence>
<dbReference type="CDD" id="cd14686">
    <property type="entry name" value="bZIP"/>
    <property type="match status" value="1"/>
</dbReference>
<evidence type="ECO:0000256" key="1">
    <source>
        <dbReference type="SAM" id="Coils"/>
    </source>
</evidence>
<protein>
    <recommendedName>
        <fullName evidence="3">BZIP domain-containing protein</fullName>
    </recommendedName>
</protein>
<gene>
    <name evidence="4" type="ORF">ECRASSUSDP1_LOCUS16450</name>
</gene>
<reference evidence="4" key="1">
    <citation type="submission" date="2023-07" db="EMBL/GenBank/DDBJ databases">
        <authorList>
            <consortium name="AG Swart"/>
            <person name="Singh M."/>
            <person name="Singh A."/>
            <person name="Seah K."/>
            <person name="Emmerich C."/>
        </authorList>
    </citation>
    <scope>NUCLEOTIDE SEQUENCE</scope>
    <source>
        <strain evidence="4">DP1</strain>
    </source>
</reference>
<dbReference type="InterPro" id="IPR046347">
    <property type="entry name" value="bZIP_sf"/>
</dbReference>
<feature type="region of interest" description="Disordered" evidence="2">
    <location>
        <begin position="1"/>
        <end position="44"/>
    </location>
</feature>
<dbReference type="AlphaFoldDB" id="A0AAD1XLW1"/>
<dbReference type="EMBL" id="CAMPGE010016539">
    <property type="protein sequence ID" value="CAI2375090.1"/>
    <property type="molecule type" value="Genomic_DNA"/>
</dbReference>
<dbReference type="PROSITE" id="PS50217">
    <property type="entry name" value="BZIP"/>
    <property type="match status" value="1"/>
</dbReference>
<dbReference type="Proteomes" id="UP001295684">
    <property type="component" value="Unassembled WGS sequence"/>
</dbReference>
<proteinExistence type="predicted"/>
<dbReference type="InterPro" id="IPR004827">
    <property type="entry name" value="bZIP"/>
</dbReference>
<evidence type="ECO:0000259" key="3">
    <source>
        <dbReference type="PROSITE" id="PS50217"/>
    </source>
</evidence>
<dbReference type="Gene3D" id="1.20.5.170">
    <property type="match status" value="1"/>
</dbReference>
<feature type="domain" description="BZIP" evidence="3">
    <location>
        <begin position="42"/>
        <end position="89"/>
    </location>
</feature>
<accession>A0AAD1XLW1</accession>
<dbReference type="GO" id="GO:0003700">
    <property type="term" value="F:DNA-binding transcription factor activity"/>
    <property type="evidence" value="ECO:0007669"/>
    <property type="project" value="InterPro"/>
</dbReference>
<sequence>MDEKDLMMPPSWVLDGQSTMMQSQGIDDDSVEHLRPPPSASRREKNKFYAMQNRRRKKEYIKELESKVETLQQKVADLNDKLDMYKNKMFSIACGGEAHFTDFESLRETWRYKIEDLVNSKEQKDHFKTFEEIKDSFGPMGTARRLMLKKCFRTVIENLVPDHIKLVMFLAPKLSSISDEEYDKLFALPKPAALHKLKTEAFSDADKSLYDIGIRGNLRKVFTMRSSLLSDIKTNMKTLVRQLILIQNQIFKEQDRMKMFRKSVTEMDSQYESIPKLLAHFKTVESDPQYSIFNMWEIKKKSEILPNETVGEVCLSDYDI</sequence>
<organism evidence="4 5">
    <name type="scientific">Euplotes crassus</name>
    <dbReference type="NCBI Taxonomy" id="5936"/>
    <lineage>
        <taxon>Eukaryota</taxon>
        <taxon>Sar</taxon>
        <taxon>Alveolata</taxon>
        <taxon>Ciliophora</taxon>
        <taxon>Intramacronucleata</taxon>
        <taxon>Spirotrichea</taxon>
        <taxon>Hypotrichia</taxon>
        <taxon>Euplotida</taxon>
        <taxon>Euplotidae</taxon>
        <taxon>Moneuplotes</taxon>
    </lineage>
</organism>
<keyword evidence="1" id="KW-0175">Coiled coil</keyword>